<dbReference type="Gene3D" id="3.40.50.1000">
    <property type="entry name" value="HAD superfamily/HAD-like"/>
    <property type="match status" value="1"/>
</dbReference>
<protein>
    <submittedName>
        <fullName evidence="8">Uncharacterized protein</fullName>
    </submittedName>
</protein>
<sequence length="1401" mass="161079">QQSGGTKAPTRTISREINITSKGAPGEVGSCVIGIEAQNEFLFPEYHLLSAKPIIPIGLDTGHPIPTRADQAKALRYPPAQLLLTKADLGATRECMEEAMPEDVGAWAPTASDGKVFLYSRHEDQLLDTLNLKVKCLCLAVSPLLPLVVVGTDNGYLILISTENEKLSVKCKLCTSVMKAGDLLVRKNLSASELTNECLLHLRFPCTAFAVKPPHVFTASYHNRAIIHWQLRCRDGSHEVLEYMREIPTLHSLRIEVLIPGTNVYCCGRDGMLTEISAWNGDCPKTEVSEKFGHEGYRCSRYCPSQSDLLVVKANQVLWKHIDISPSVYNLTSSMDMGMVQEEEEAFRELPLIDLNWNESIHDLTIEDRRLQSIREVEIIKYSPMKEKLQEDLRDIMSGLSSLLDLNTVSEELYRLESKDFMLNVGEYQNLQSSHKGQLVQLKQTLKMDELKYFYWAKELRYQKHEDNSQSILGSHCPPGLFTALEDTLKLLHPQEELNSTKKKMEQILLLELLIYEAKKHFNAHFQHLWSKKERMIQIFEERNQRMEVIKKELEFFGCLNSFFPIGLPFWHLVANEMKQQNDVLNLRISKHGTSPDGQGIEGASQNGKSSLSQSLDTAATSHSHEAKSNSSLSFEKSTFFQESLQRMMEGVLELPWQEVLKKDIPKPDFLTLKTTSDWTAEERHEHGEYLAKVKKREADRRAYCRALSKEVQTLRKAIESESQEFDAQMEDAMRLRRIVTIVIRRMEHIMASLSREVYVQRQLELKIEATRESIRVSEAERCLLCEKHSDIISAKESSDQRLNSLRLKFANIEQSFCDLCIRLRSDQVTVLRSWFKASSLMTEAPRVPDRPQGIDDKTWKKACHLCKQGHLLQKALGAEEKVRSDLDPEWAQKLVNLHTVECKLKMMNEEVSQLISEWEACSKNVKICIPVPMAQLCCCNMQLGIFCPPPSLSMIEFQEAETIKQQVDKLESSHRDKVQKRRDVDYEIACMEWEQEYLETKMCFLREDISNINKLSLSKEIQRVLQSGMKEQAYAAQKLDTILQQTKMTKEFHEVWMHRVQQHLASLQHHITEREEENLEFAKYTDELTQTLRQQSIQDQDVHLRTSMRMDFAIQKRQLQDIIQIQQDQMKKLRDEIHRLKWTTETQIWMLRAGCSGPLKRVMSRLLLVFDFDHTIIDGNSDVLVQELAPNGKIPPHIKSLYTDRGWTPFMREVFVYLHQNEVTSSQIQNFMKELPFAPGMSALLSHVLQKQDSIEAIIISDSNQCFIQTILDNKGFTSIFKKVFTNPASFDADGVLRLKPYHQQNWCELCTTNLCKGSVMEGHISDATRNGSTFDCIAYIGDGSNDICPSLRLGERDIVFPREGYSLQKKLEKFQNQVKCQVVSWEDAGTIWSALQKHM</sequence>
<gene>
    <name evidence="8" type="ORF">DSTB1V02_LOCUS1620</name>
</gene>
<comment type="similarity">
    <text evidence="2">Belongs to the HAD-like hydrolase superfamily. PHOSPHO family.</text>
</comment>
<dbReference type="NCBIfam" id="TIGR01489">
    <property type="entry name" value="DKMTPPase-SF"/>
    <property type="match status" value="1"/>
</dbReference>
<dbReference type="InterPro" id="IPR006384">
    <property type="entry name" value="HAD_hydro_PyrdxlP_Pase-like"/>
</dbReference>
<dbReference type="SUPFAM" id="SSF50978">
    <property type="entry name" value="WD40 repeat-like"/>
    <property type="match status" value="1"/>
</dbReference>
<dbReference type="PANTHER" id="PTHR20889">
    <property type="entry name" value="PHOSPHATASE, ORPHAN 1, 2"/>
    <property type="match status" value="1"/>
</dbReference>
<dbReference type="OrthoDB" id="10267182at2759"/>
<dbReference type="Proteomes" id="UP000677054">
    <property type="component" value="Unassembled WGS sequence"/>
</dbReference>
<dbReference type="SUPFAM" id="SSF56784">
    <property type="entry name" value="HAD-like"/>
    <property type="match status" value="1"/>
</dbReference>
<evidence type="ECO:0000256" key="3">
    <source>
        <dbReference type="ARBA" id="ARBA00022723"/>
    </source>
</evidence>
<accession>A0A7R8X0C9</accession>
<dbReference type="Pfam" id="PF25828">
    <property type="entry name" value="CC_Cfap43"/>
    <property type="match status" value="2"/>
</dbReference>
<dbReference type="InterPro" id="IPR016965">
    <property type="entry name" value="Pase_PHOSPHO-typ"/>
</dbReference>
<proteinExistence type="inferred from homology"/>
<dbReference type="PANTHER" id="PTHR20889:SF12">
    <property type="entry name" value="LP01149P"/>
    <property type="match status" value="1"/>
</dbReference>
<reference evidence="8" key="1">
    <citation type="submission" date="2020-11" db="EMBL/GenBank/DDBJ databases">
        <authorList>
            <person name="Tran Van P."/>
        </authorList>
    </citation>
    <scope>NUCLEOTIDE SEQUENCE</scope>
</reference>
<dbReference type="InterPro" id="IPR036412">
    <property type="entry name" value="HAD-like_sf"/>
</dbReference>
<feature type="non-terminal residue" evidence="8">
    <location>
        <position position="1401"/>
    </location>
</feature>
<dbReference type="InterPro" id="IPR036322">
    <property type="entry name" value="WD40_repeat_dom_sf"/>
</dbReference>
<dbReference type="GO" id="GO:0016791">
    <property type="term" value="F:phosphatase activity"/>
    <property type="evidence" value="ECO:0007669"/>
    <property type="project" value="InterPro"/>
</dbReference>
<evidence type="ECO:0000256" key="5">
    <source>
        <dbReference type="ARBA" id="ARBA00022842"/>
    </source>
</evidence>
<evidence type="ECO:0000256" key="4">
    <source>
        <dbReference type="ARBA" id="ARBA00022801"/>
    </source>
</evidence>
<keyword evidence="3" id="KW-0479">Metal-binding</keyword>
<comment type="cofactor">
    <cofactor evidence="1">
        <name>Mg(2+)</name>
        <dbReference type="ChEBI" id="CHEBI:18420"/>
    </cofactor>
</comment>
<dbReference type="EMBL" id="CAJPEV010000158">
    <property type="protein sequence ID" value="CAG0881561.1"/>
    <property type="molecule type" value="Genomic_DNA"/>
</dbReference>
<evidence type="ECO:0000256" key="7">
    <source>
        <dbReference type="SAM" id="MobiDB-lite"/>
    </source>
</evidence>
<feature type="compositionally biased region" description="Polar residues" evidence="7">
    <location>
        <begin position="604"/>
        <end position="622"/>
    </location>
</feature>
<evidence type="ECO:0000256" key="2">
    <source>
        <dbReference type="ARBA" id="ARBA00008541"/>
    </source>
</evidence>
<organism evidence="8">
    <name type="scientific">Darwinula stevensoni</name>
    <dbReference type="NCBI Taxonomy" id="69355"/>
    <lineage>
        <taxon>Eukaryota</taxon>
        <taxon>Metazoa</taxon>
        <taxon>Ecdysozoa</taxon>
        <taxon>Arthropoda</taxon>
        <taxon>Crustacea</taxon>
        <taxon>Oligostraca</taxon>
        <taxon>Ostracoda</taxon>
        <taxon>Podocopa</taxon>
        <taxon>Podocopida</taxon>
        <taxon>Darwinulocopina</taxon>
        <taxon>Darwinuloidea</taxon>
        <taxon>Darwinulidae</taxon>
        <taxon>Darwinula</taxon>
    </lineage>
</organism>
<evidence type="ECO:0000313" key="8">
    <source>
        <dbReference type="EMBL" id="CAD7241636.1"/>
    </source>
</evidence>
<dbReference type="Pfam" id="PF06888">
    <property type="entry name" value="Put_Phosphatase"/>
    <property type="match status" value="1"/>
</dbReference>
<evidence type="ECO:0000256" key="6">
    <source>
        <dbReference type="SAM" id="Coils"/>
    </source>
</evidence>
<dbReference type="GO" id="GO:0046872">
    <property type="term" value="F:metal ion binding"/>
    <property type="evidence" value="ECO:0007669"/>
    <property type="project" value="UniProtKB-KW"/>
</dbReference>
<dbReference type="NCBIfam" id="TIGR01488">
    <property type="entry name" value="HAD-SF-IB"/>
    <property type="match status" value="1"/>
</dbReference>
<feature type="region of interest" description="Disordered" evidence="7">
    <location>
        <begin position="595"/>
        <end position="630"/>
    </location>
</feature>
<feature type="coiled-coil region" evidence="6">
    <location>
        <begin position="1117"/>
        <end position="1144"/>
    </location>
</feature>
<keyword evidence="4" id="KW-0378">Hydrolase</keyword>
<dbReference type="EMBL" id="LR899675">
    <property type="protein sequence ID" value="CAD7241636.1"/>
    <property type="molecule type" value="Genomic_DNA"/>
</dbReference>
<keyword evidence="5" id="KW-0460">Magnesium</keyword>
<keyword evidence="9" id="KW-1185">Reference proteome</keyword>
<evidence type="ECO:0000256" key="1">
    <source>
        <dbReference type="ARBA" id="ARBA00001946"/>
    </source>
</evidence>
<dbReference type="InterPro" id="IPR023214">
    <property type="entry name" value="HAD_sf"/>
</dbReference>
<name>A0A7R8X0C9_9CRUS</name>
<evidence type="ECO:0000313" key="9">
    <source>
        <dbReference type="Proteomes" id="UP000677054"/>
    </source>
</evidence>
<keyword evidence="6" id="KW-0175">Coiled coil</keyword>